<feature type="transmembrane region" description="Helical" evidence="2">
    <location>
        <begin position="71"/>
        <end position="90"/>
    </location>
</feature>
<dbReference type="Pfam" id="PF10935">
    <property type="entry name" value="DUF2637"/>
    <property type="match status" value="1"/>
</dbReference>
<name>A0ABU7SLV4_9ACTN</name>
<gene>
    <name evidence="3" type="ORF">V1634_29165</name>
</gene>
<keyword evidence="2" id="KW-0812">Transmembrane</keyword>
<feature type="transmembrane region" description="Helical" evidence="2">
    <location>
        <begin position="96"/>
        <end position="116"/>
    </location>
</feature>
<evidence type="ECO:0000256" key="1">
    <source>
        <dbReference type="SAM" id="MobiDB-lite"/>
    </source>
</evidence>
<comment type="caution">
    <text evidence="3">The sequence shown here is derived from an EMBL/GenBank/DDBJ whole genome shotgun (WGS) entry which is preliminary data.</text>
</comment>
<keyword evidence="2" id="KW-1133">Transmembrane helix</keyword>
<evidence type="ECO:0000313" key="4">
    <source>
        <dbReference type="Proteomes" id="UP001339911"/>
    </source>
</evidence>
<dbReference type="Proteomes" id="UP001339911">
    <property type="component" value="Unassembled WGS sequence"/>
</dbReference>
<reference evidence="3 4" key="1">
    <citation type="submission" date="2024-01" db="EMBL/GenBank/DDBJ databases">
        <title>Genome insights into Plantactinospora veratri sp. nov.</title>
        <authorList>
            <person name="Wang L."/>
        </authorList>
    </citation>
    <scope>NUCLEOTIDE SEQUENCE [LARGE SCALE GENOMIC DNA]</scope>
    <source>
        <strain evidence="3 4">NEAU-FHS4</strain>
    </source>
</reference>
<evidence type="ECO:0000313" key="3">
    <source>
        <dbReference type="EMBL" id="MEE6310918.1"/>
    </source>
</evidence>
<feature type="compositionally biased region" description="Basic and acidic residues" evidence="1">
    <location>
        <begin position="152"/>
        <end position="163"/>
    </location>
</feature>
<keyword evidence="2" id="KW-0472">Membrane</keyword>
<dbReference type="RefSeq" id="WP_331210940.1">
    <property type="nucleotide sequence ID" value="NZ_JAZGQL010000029.1"/>
</dbReference>
<evidence type="ECO:0000256" key="2">
    <source>
        <dbReference type="SAM" id="Phobius"/>
    </source>
</evidence>
<feature type="region of interest" description="Disordered" evidence="1">
    <location>
        <begin position="127"/>
        <end position="178"/>
    </location>
</feature>
<feature type="compositionally biased region" description="Low complexity" evidence="1">
    <location>
        <begin position="127"/>
        <end position="150"/>
    </location>
</feature>
<dbReference type="EMBL" id="JAZGQL010000029">
    <property type="protein sequence ID" value="MEE6310918.1"/>
    <property type="molecule type" value="Genomic_DNA"/>
</dbReference>
<feature type="transmembrane region" description="Helical" evidence="2">
    <location>
        <begin position="38"/>
        <end position="59"/>
    </location>
</feature>
<proteinExistence type="predicted"/>
<accession>A0ABU7SLV4</accession>
<sequence>MNLTALTSRLSTLVVAGVAGWASYTHIVKVAREAGERLSVAAVYPLAIDGLIVVGTLAMLEDKRNGRKPRLSARVAVAFGVVATLAANIASAQPTVTARLVAAVPALAFLIAVEVLSRQGKRITEPEPVSLPAVEPAEPEPVAVEQATPEPVKPEPVKPEPSRKAQPKRVVPRSATSADLVMRAHRAEPDATHARIAELAGVSLATVKRYRPTRSPGSPSRTEAADTAVNGRTPELAGVTA</sequence>
<organism evidence="3 4">
    <name type="scientific">Plantactinospora veratri</name>
    <dbReference type="NCBI Taxonomy" id="1436122"/>
    <lineage>
        <taxon>Bacteria</taxon>
        <taxon>Bacillati</taxon>
        <taxon>Actinomycetota</taxon>
        <taxon>Actinomycetes</taxon>
        <taxon>Micromonosporales</taxon>
        <taxon>Micromonosporaceae</taxon>
        <taxon>Plantactinospora</taxon>
    </lineage>
</organism>
<protein>
    <submittedName>
        <fullName evidence="3">DUF2637 domain-containing protein</fullName>
    </submittedName>
</protein>
<feature type="region of interest" description="Disordered" evidence="1">
    <location>
        <begin position="206"/>
        <end position="241"/>
    </location>
</feature>
<dbReference type="InterPro" id="IPR021235">
    <property type="entry name" value="DUF2637"/>
</dbReference>
<keyword evidence="4" id="KW-1185">Reference proteome</keyword>